<dbReference type="Pfam" id="PF03062">
    <property type="entry name" value="MBOAT"/>
    <property type="match status" value="1"/>
</dbReference>
<dbReference type="InterPro" id="IPR004299">
    <property type="entry name" value="MBOAT_fam"/>
</dbReference>
<dbReference type="InterPro" id="IPR051085">
    <property type="entry name" value="MB_O-acyltransferase"/>
</dbReference>
<dbReference type="PANTHER" id="PTHR13285:SF23">
    <property type="entry name" value="TEICHOIC ACID D-ALANYLTRANSFERASE"/>
    <property type="match status" value="1"/>
</dbReference>
<feature type="transmembrane region" description="Helical" evidence="10">
    <location>
        <begin position="356"/>
        <end position="377"/>
    </location>
</feature>
<evidence type="ECO:0000256" key="5">
    <source>
        <dbReference type="ARBA" id="ARBA00022692"/>
    </source>
</evidence>
<evidence type="ECO:0000313" key="12">
    <source>
        <dbReference type="Proteomes" id="UP001235303"/>
    </source>
</evidence>
<feature type="transmembrane region" description="Helical" evidence="10">
    <location>
        <begin position="435"/>
        <end position="452"/>
    </location>
</feature>
<dbReference type="PIRSF" id="PIRSF016636">
    <property type="entry name" value="AlgI_DltB"/>
    <property type="match status" value="1"/>
</dbReference>
<keyword evidence="3 9" id="KW-1003">Cell membrane</keyword>
<dbReference type="PANTHER" id="PTHR13285">
    <property type="entry name" value="ACYLTRANSFERASE"/>
    <property type="match status" value="1"/>
</dbReference>
<comment type="caution">
    <text evidence="11">The sequence shown here is derived from an EMBL/GenBank/DDBJ whole genome shotgun (WGS) entry which is preliminary data.</text>
</comment>
<evidence type="ECO:0000256" key="4">
    <source>
        <dbReference type="ARBA" id="ARBA00022679"/>
    </source>
</evidence>
<keyword evidence="5 10" id="KW-0812">Transmembrane</keyword>
<feature type="transmembrane region" description="Helical" evidence="10">
    <location>
        <begin position="35"/>
        <end position="61"/>
    </location>
</feature>
<accession>A0ABT7AUY0</accession>
<dbReference type="EMBL" id="JAQOSP010000099">
    <property type="protein sequence ID" value="MDJ1170695.1"/>
    <property type="molecule type" value="Genomic_DNA"/>
</dbReference>
<keyword evidence="6 10" id="KW-1133">Transmembrane helix</keyword>
<dbReference type="RefSeq" id="WP_283754455.1">
    <property type="nucleotide sequence ID" value="NZ_JAQOSP010000099.1"/>
</dbReference>
<comment type="similarity">
    <text evidence="2 9">Belongs to the membrane-bound acyltransferase family.</text>
</comment>
<dbReference type="PIRSF" id="PIRSF500217">
    <property type="entry name" value="AlgI"/>
    <property type="match status" value="1"/>
</dbReference>
<keyword evidence="12" id="KW-1185">Reference proteome</keyword>
<keyword evidence="4 9" id="KW-0808">Transferase</keyword>
<evidence type="ECO:0000256" key="7">
    <source>
        <dbReference type="ARBA" id="ARBA00023136"/>
    </source>
</evidence>
<feature type="transmembrane region" description="Helical" evidence="10">
    <location>
        <begin position="120"/>
        <end position="138"/>
    </location>
</feature>
<dbReference type="InterPro" id="IPR024194">
    <property type="entry name" value="Ac/AlaTfrase_AlgI/DltB"/>
</dbReference>
<feature type="transmembrane region" description="Helical" evidence="10">
    <location>
        <begin position="153"/>
        <end position="171"/>
    </location>
</feature>
<keyword evidence="7 9" id="KW-0472">Membrane</keyword>
<name>A0ABT7AUY0_9CYAN</name>
<keyword evidence="8 9" id="KW-0012">Acyltransferase</keyword>
<evidence type="ECO:0000256" key="8">
    <source>
        <dbReference type="ARBA" id="ARBA00023315"/>
    </source>
</evidence>
<feature type="transmembrane region" description="Helical" evidence="10">
    <location>
        <begin position="81"/>
        <end position="99"/>
    </location>
</feature>
<evidence type="ECO:0000256" key="3">
    <source>
        <dbReference type="ARBA" id="ARBA00022475"/>
    </source>
</evidence>
<comment type="subcellular location">
    <subcellularLocation>
        <location evidence="1">Cell membrane</location>
        <topology evidence="1">Multi-pass membrane protein</topology>
    </subcellularLocation>
</comment>
<feature type="transmembrane region" description="Helical" evidence="10">
    <location>
        <begin position="464"/>
        <end position="482"/>
    </location>
</feature>
<feature type="transmembrane region" description="Helical" evidence="10">
    <location>
        <begin position="316"/>
        <end position="336"/>
    </location>
</feature>
<gene>
    <name evidence="11" type="ORF">PMG71_14785</name>
</gene>
<organism evidence="11 12">
    <name type="scientific">Roseofilum acuticapitatum BLCC-M154</name>
    <dbReference type="NCBI Taxonomy" id="3022444"/>
    <lineage>
        <taxon>Bacteria</taxon>
        <taxon>Bacillati</taxon>
        <taxon>Cyanobacteriota</taxon>
        <taxon>Cyanophyceae</taxon>
        <taxon>Desertifilales</taxon>
        <taxon>Desertifilaceae</taxon>
        <taxon>Roseofilum</taxon>
        <taxon>Roseofilum acuticapitatum</taxon>
    </lineage>
</organism>
<reference evidence="11 12" key="1">
    <citation type="submission" date="2023-01" db="EMBL/GenBank/DDBJ databases">
        <title>Novel diversity within Roseofilum (Cyanobacteria; Desertifilaceae) from marine benthic mats with descriptions of four novel species.</title>
        <authorList>
            <person name="Wang Y."/>
            <person name="Berthold D.E."/>
            <person name="Hu J."/>
            <person name="Lefler F.W."/>
            <person name="Laughinghouse H.D. IV."/>
        </authorList>
    </citation>
    <scope>NUCLEOTIDE SEQUENCE [LARGE SCALE GENOMIC DNA]</scope>
    <source>
        <strain evidence="11 12">BLCC-M154</strain>
    </source>
</reference>
<evidence type="ECO:0000256" key="9">
    <source>
        <dbReference type="PIRNR" id="PIRNR016636"/>
    </source>
</evidence>
<dbReference type="Proteomes" id="UP001235303">
    <property type="component" value="Unassembled WGS sequence"/>
</dbReference>
<evidence type="ECO:0000313" key="11">
    <source>
        <dbReference type="EMBL" id="MDJ1170695.1"/>
    </source>
</evidence>
<evidence type="ECO:0000256" key="2">
    <source>
        <dbReference type="ARBA" id="ARBA00010323"/>
    </source>
</evidence>
<evidence type="ECO:0000256" key="6">
    <source>
        <dbReference type="ARBA" id="ARBA00022989"/>
    </source>
</evidence>
<evidence type="ECO:0000256" key="10">
    <source>
        <dbReference type="SAM" id="Phobius"/>
    </source>
</evidence>
<protein>
    <submittedName>
        <fullName evidence="11">MBOAT family protein</fullName>
    </submittedName>
</protein>
<proteinExistence type="inferred from homology"/>
<evidence type="ECO:0000256" key="1">
    <source>
        <dbReference type="ARBA" id="ARBA00004651"/>
    </source>
</evidence>
<dbReference type="InterPro" id="IPR028362">
    <property type="entry name" value="AlgI"/>
</dbReference>
<feature type="transmembrane region" description="Helical" evidence="10">
    <location>
        <begin position="6"/>
        <end position="23"/>
    </location>
</feature>
<sequence length="493" mass="56709">MLFNSYIFIFLFLPLTLVVWIGLNRLKLIKASQVWLTVASLVFYGYWNISALPLLLLSVIFNHQMGQAIAHSEPPSKSAKTLLWIGIGVNLLLIGYYKYAHFLVNSINGILHTHLSIPNIILPLAISFYTFTQIAYLVDAYRGETQSLNYNPLTYGLFVVFFPQLIAGPILRHNQLIPQFRSLKTYIFSHENFTKGCVLFSLGLSKKVLIADRLSPWVAPVFDHASDVTFLEAWMGVLSYTYQLYFDFSGYSDMAIGLGLMFNILLPLNFNSPYKATSIRDFWQRWHITLSDFLRDYLYIPLGGNRQGEMRRYTHLIITMLLGGLWHGAGWTYVIWGGLHGFYLSINHLWRKFHLTLPQFLSWSITFLSVIIAWVLFRATKLADGFTLLQTMSGIHGIILPSDSLENIPFLTQFGITFQSWFSFNYLPEFWQSQSLPFFILLCLTLAVKYLPNTQEILTQFKPNIYWATGVGLLTATALLSLNRVSEFLYFQF</sequence>